<evidence type="ECO:0000256" key="4">
    <source>
        <dbReference type="ARBA" id="ARBA00022989"/>
    </source>
</evidence>
<feature type="transmembrane region" description="Helical" evidence="6">
    <location>
        <begin position="86"/>
        <end position="105"/>
    </location>
</feature>
<protein>
    <submittedName>
        <fullName evidence="8">MFS transporter</fullName>
    </submittedName>
</protein>
<comment type="caution">
    <text evidence="8">The sequence shown here is derived from an EMBL/GenBank/DDBJ whole genome shotgun (WGS) entry which is preliminary data.</text>
</comment>
<evidence type="ECO:0000313" key="8">
    <source>
        <dbReference type="EMBL" id="MBW7459476.1"/>
    </source>
</evidence>
<gene>
    <name evidence="8" type="ORF">K0U00_36010</name>
</gene>
<feature type="transmembrane region" description="Helical" evidence="6">
    <location>
        <begin position="55"/>
        <end position="74"/>
    </location>
</feature>
<feature type="non-terminal residue" evidence="8">
    <location>
        <position position="323"/>
    </location>
</feature>
<dbReference type="PANTHER" id="PTHR42718">
    <property type="entry name" value="MAJOR FACILITATOR SUPERFAMILY MULTIDRUG TRANSPORTER MFSC"/>
    <property type="match status" value="1"/>
</dbReference>
<reference evidence="8 9" key="1">
    <citation type="submission" date="2021-07" db="EMBL/GenBank/DDBJ databases">
        <title>Paenibacillus radiodurans sp. nov., isolated from the southeastern edge of Tengger Desert.</title>
        <authorList>
            <person name="Zhang G."/>
        </authorList>
    </citation>
    <scope>NUCLEOTIDE SEQUENCE [LARGE SCALE GENOMIC DNA]</scope>
    <source>
        <strain evidence="8 9">CCM 7311</strain>
    </source>
</reference>
<keyword evidence="5 6" id="KW-0472">Membrane</keyword>
<dbReference type="InterPro" id="IPR011701">
    <property type="entry name" value="MFS"/>
</dbReference>
<evidence type="ECO:0000256" key="3">
    <source>
        <dbReference type="ARBA" id="ARBA00022692"/>
    </source>
</evidence>
<dbReference type="SUPFAM" id="SSF103473">
    <property type="entry name" value="MFS general substrate transporter"/>
    <property type="match status" value="1"/>
</dbReference>
<feature type="transmembrane region" description="Helical" evidence="6">
    <location>
        <begin position="21"/>
        <end position="43"/>
    </location>
</feature>
<dbReference type="PROSITE" id="PS50850">
    <property type="entry name" value="MFS"/>
    <property type="match status" value="1"/>
</dbReference>
<dbReference type="InterPro" id="IPR036259">
    <property type="entry name" value="MFS_trans_sf"/>
</dbReference>
<feature type="transmembrane region" description="Helical" evidence="6">
    <location>
        <begin position="265"/>
        <end position="284"/>
    </location>
</feature>
<feature type="transmembrane region" description="Helical" evidence="6">
    <location>
        <begin position="227"/>
        <end position="244"/>
    </location>
</feature>
<keyword evidence="4 6" id="KW-1133">Transmembrane helix</keyword>
<feature type="transmembrane region" description="Helical" evidence="6">
    <location>
        <begin position="205"/>
        <end position="221"/>
    </location>
</feature>
<evidence type="ECO:0000256" key="6">
    <source>
        <dbReference type="SAM" id="Phobius"/>
    </source>
</evidence>
<accession>A0ABS7CEW2</accession>
<evidence type="ECO:0000256" key="2">
    <source>
        <dbReference type="ARBA" id="ARBA00022448"/>
    </source>
</evidence>
<keyword evidence="2" id="KW-0813">Transport</keyword>
<feature type="domain" description="Major facilitator superfamily (MFS) profile" evidence="7">
    <location>
        <begin position="20"/>
        <end position="323"/>
    </location>
</feature>
<evidence type="ECO:0000256" key="1">
    <source>
        <dbReference type="ARBA" id="ARBA00004651"/>
    </source>
</evidence>
<evidence type="ECO:0000256" key="5">
    <source>
        <dbReference type="ARBA" id="ARBA00023136"/>
    </source>
</evidence>
<dbReference type="Proteomes" id="UP001519887">
    <property type="component" value="Unassembled WGS sequence"/>
</dbReference>
<dbReference type="Gene3D" id="1.20.1250.20">
    <property type="entry name" value="MFS general substrate transporter like domains"/>
    <property type="match status" value="1"/>
</dbReference>
<evidence type="ECO:0000259" key="7">
    <source>
        <dbReference type="PROSITE" id="PS50850"/>
    </source>
</evidence>
<proteinExistence type="predicted"/>
<comment type="subcellular location">
    <subcellularLocation>
        <location evidence="1">Cell membrane</location>
        <topology evidence="1">Multi-pass membrane protein</topology>
    </subcellularLocation>
</comment>
<feature type="transmembrane region" description="Helical" evidence="6">
    <location>
        <begin position="144"/>
        <end position="169"/>
    </location>
</feature>
<dbReference type="PRINTS" id="PR01036">
    <property type="entry name" value="TCRTETB"/>
</dbReference>
<dbReference type="PANTHER" id="PTHR42718:SF35">
    <property type="entry name" value="BLL0718 PROTEIN"/>
    <property type="match status" value="1"/>
</dbReference>
<keyword evidence="9" id="KW-1185">Reference proteome</keyword>
<name>A0ABS7CEW2_9BACL</name>
<dbReference type="Gene3D" id="1.20.1720.10">
    <property type="entry name" value="Multidrug resistance protein D"/>
    <property type="match status" value="1"/>
</dbReference>
<sequence length="323" mass="34907">MPAEEAQAQMGKRIFNEKWTVPLLALTVMIVIMNTMMFNLALPSITMQFELTATVASWIVTGYSIVFAISSITYSRLSDFVPLRTLFTIGLLLLGLASLIGLFSSSFPVLLLARLLQASGAGSILSMSIILITRNVPEQRRGKAISFVISSSSLGFGLGPVLGGAIMQFWGWNDLFAVTALVLPLIPLYLILLPREKAGSGTFDAWGALLTGIGTTGLLLFLTTQRWEMLVIGLVAVGLFILRIRSASNPFVAPSLFGNRPYLSLAALGMASYMNNFAVLFLMPQILVHLFGLSSLQSGLIIFPGAILSMLAARSIGRIIDRQ</sequence>
<keyword evidence="3 6" id="KW-0812">Transmembrane</keyword>
<evidence type="ECO:0000313" key="9">
    <source>
        <dbReference type="Proteomes" id="UP001519887"/>
    </source>
</evidence>
<dbReference type="Pfam" id="PF07690">
    <property type="entry name" value="MFS_1"/>
    <property type="match status" value="1"/>
</dbReference>
<organism evidence="8 9">
    <name type="scientific">Paenibacillus sepulcri</name>
    <dbReference type="NCBI Taxonomy" id="359917"/>
    <lineage>
        <taxon>Bacteria</taxon>
        <taxon>Bacillati</taxon>
        <taxon>Bacillota</taxon>
        <taxon>Bacilli</taxon>
        <taxon>Bacillales</taxon>
        <taxon>Paenibacillaceae</taxon>
        <taxon>Paenibacillus</taxon>
    </lineage>
</organism>
<feature type="transmembrane region" description="Helical" evidence="6">
    <location>
        <begin position="175"/>
        <end position="193"/>
    </location>
</feature>
<feature type="transmembrane region" description="Helical" evidence="6">
    <location>
        <begin position="290"/>
        <end position="313"/>
    </location>
</feature>
<dbReference type="InterPro" id="IPR020846">
    <property type="entry name" value="MFS_dom"/>
</dbReference>
<dbReference type="EMBL" id="JAHZIK010001662">
    <property type="protein sequence ID" value="MBW7459476.1"/>
    <property type="molecule type" value="Genomic_DNA"/>
</dbReference>
<feature type="transmembrane region" description="Helical" evidence="6">
    <location>
        <begin position="111"/>
        <end position="132"/>
    </location>
</feature>